<dbReference type="eggNOG" id="ENOG50338JM">
    <property type="taxonomic scope" value="Bacteria"/>
</dbReference>
<organism evidence="1 2">
    <name type="scientific">Blastopirellula marina DSM 3645</name>
    <dbReference type="NCBI Taxonomy" id="314230"/>
    <lineage>
        <taxon>Bacteria</taxon>
        <taxon>Pseudomonadati</taxon>
        <taxon>Planctomycetota</taxon>
        <taxon>Planctomycetia</taxon>
        <taxon>Pirellulales</taxon>
        <taxon>Pirellulaceae</taxon>
        <taxon>Blastopirellula</taxon>
    </lineage>
</organism>
<evidence type="ECO:0000313" key="2">
    <source>
        <dbReference type="Proteomes" id="UP000004358"/>
    </source>
</evidence>
<dbReference type="Proteomes" id="UP000004358">
    <property type="component" value="Unassembled WGS sequence"/>
</dbReference>
<dbReference type="EMBL" id="AANZ01000021">
    <property type="protein sequence ID" value="EAQ78419.1"/>
    <property type="molecule type" value="Genomic_DNA"/>
</dbReference>
<comment type="caution">
    <text evidence="1">The sequence shown here is derived from an EMBL/GenBank/DDBJ whole genome shotgun (WGS) entry which is preliminary data.</text>
</comment>
<evidence type="ECO:0000313" key="1">
    <source>
        <dbReference type="EMBL" id="EAQ78419.1"/>
    </source>
</evidence>
<proteinExistence type="predicted"/>
<reference evidence="1 2" key="1">
    <citation type="submission" date="2006-02" db="EMBL/GenBank/DDBJ databases">
        <authorList>
            <person name="Amann R."/>
            <person name="Ferriera S."/>
            <person name="Johnson J."/>
            <person name="Kravitz S."/>
            <person name="Halpern A."/>
            <person name="Remington K."/>
            <person name="Beeson K."/>
            <person name="Tran B."/>
            <person name="Rogers Y.-H."/>
            <person name="Friedman R."/>
            <person name="Venter J.C."/>
        </authorList>
    </citation>
    <scope>NUCLEOTIDE SEQUENCE [LARGE SCALE GENOMIC DNA]</scope>
    <source>
        <strain evidence="1 2">DSM 3645</strain>
    </source>
</reference>
<sequence length="115" mass="12797">MERKPHFAELVIGWVRRTREPPSFPGVGKRGPVLFGGSVSSMQKIRNVFDAILKYGHDEDFVPDASEEFAATSAPAGSAEKIDTLRSRVEQGLPLWHQDDRCDYSGLTGAIRPRE</sequence>
<accession>A3ZYG9</accession>
<dbReference type="AlphaFoldDB" id="A3ZYG9"/>
<name>A3ZYG9_9BACT</name>
<protein>
    <submittedName>
        <fullName evidence="1">Uncharacterized protein</fullName>
    </submittedName>
</protein>
<gene>
    <name evidence="1" type="ORF">DSM3645_07001</name>
</gene>
<dbReference type="HOGENOM" id="CLU_2104270_0_0_0"/>